<feature type="domain" description="Dienelactone hydrolase" evidence="1">
    <location>
        <begin position="18"/>
        <end position="232"/>
    </location>
</feature>
<proteinExistence type="predicted"/>
<keyword evidence="2" id="KW-0378">Hydrolase</keyword>
<dbReference type="InterPro" id="IPR002925">
    <property type="entry name" value="Dienelactn_hydro"/>
</dbReference>
<dbReference type="EMBL" id="CP097635">
    <property type="protein sequence ID" value="URI07163.1"/>
    <property type="molecule type" value="Genomic_DNA"/>
</dbReference>
<dbReference type="Gene3D" id="3.40.50.1820">
    <property type="entry name" value="alpha/beta hydrolase"/>
    <property type="match status" value="1"/>
</dbReference>
<dbReference type="Proteomes" id="UP001056201">
    <property type="component" value="Chromosome 1"/>
</dbReference>
<dbReference type="Pfam" id="PF01738">
    <property type="entry name" value="DLH"/>
    <property type="match status" value="1"/>
</dbReference>
<dbReference type="PANTHER" id="PTHR46623">
    <property type="entry name" value="CARBOXYMETHYLENEBUTENOLIDASE-RELATED"/>
    <property type="match status" value="1"/>
</dbReference>
<accession>A0ABY4S176</accession>
<evidence type="ECO:0000259" key="1">
    <source>
        <dbReference type="Pfam" id="PF01738"/>
    </source>
</evidence>
<dbReference type="PANTHER" id="PTHR46623:SF6">
    <property type="entry name" value="ALPHA_BETA-HYDROLASES SUPERFAMILY PROTEIN"/>
    <property type="match status" value="1"/>
</dbReference>
<organism evidence="2 3">
    <name type="scientific">Aquincola tertiaricarbonis</name>
    <dbReference type="NCBI Taxonomy" id="391953"/>
    <lineage>
        <taxon>Bacteria</taxon>
        <taxon>Pseudomonadati</taxon>
        <taxon>Pseudomonadota</taxon>
        <taxon>Betaproteobacteria</taxon>
        <taxon>Burkholderiales</taxon>
        <taxon>Sphaerotilaceae</taxon>
        <taxon>Aquincola</taxon>
    </lineage>
</organism>
<dbReference type="RefSeq" id="WP_250195428.1">
    <property type="nucleotide sequence ID" value="NZ_CP097635.1"/>
</dbReference>
<name>A0ABY4S176_AQUTE</name>
<protein>
    <submittedName>
        <fullName evidence="2">Dienelactone hydrolase family protein</fullName>
    </submittedName>
</protein>
<reference evidence="2" key="1">
    <citation type="submission" date="2022-05" db="EMBL/GenBank/DDBJ databases">
        <title>An RpoN-dependent PEP-CTERM gene is involved in floc formation of an Aquincola tertiaricarbonis strain.</title>
        <authorList>
            <person name="Qiu D."/>
            <person name="Xia M."/>
        </authorList>
    </citation>
    <scope>NUCLEOTIDE SEQUENCE</scope>
    <source>
        <strain evidence="2">RN12</strain>
    </source>
</reference>
<sequence length="234" mass="25081">MSSQWIDITAQDGGQYGAYLALPPAGTGPGLVLFQEIFGVNEHIRAVADQYALDGFVVMAPDVFWRDAPRVELGYSGDDFDRAIALMKAAKPEQLAADIKTTVATLRARTEVDAAGGKVGAIGYCMGGRLAYLAASDPGVDAAVAYYGGGIHDQLQRSGSISCPIQFHYAEQDHAIPLDKVEEVRKAFAGKPAELHVYPGATHGFNCWMRGSYHPASAALAHGRSLQFLARHLF</sequence>
<evidence type="ECO:0000313" key="3">
    <source>
        <dbReference type="Proteomes" id="UP001056201"/>
    </source>
</evidence>
<dbReference type="InterPro" id="IPR051049">
    <property type="entry name" value="Dienelactone_hydrolase-like"/>
</dbReference>
<keyword evidence="3" id="KW-1185">Reference proteome</keyword>
<dbReference type="GO" id="GO:0016787">
    <property type="term" value="F:hydrolase activity"/>
    <property type="evidence" value="ECO:0007669"/>
    <property type="project" value="UniProtKB-KW"/>
</dbReference>
<gene>
    <name evidence="2" type="ORF">MW290_00625</name>
</gene>
<evidence type="ECO:0000313" key="2">
    <source>
        <dbReference type="EMBL" id="URI07163.1"/>
    </source>
</evidence>
<dbReference type="SUPFAM" id="SSF53474">
    <property type="entry name" value="alpha/beta-Hydrolases"/>
    <property type="match status" value="1"/>
</dbReference>
<dbReference type="InterPro" id="IPR029058">
    <property type="entry name" value="AB_hydrolase_fold"/>
</dbReference>